<comment type="caution">
    <text evidence="3">The sequence shown here is derived from an EMBL/GenBank/DDBJ whole genome shotgun (WGS) entry which is preliminary data.</text>
</comment>
<sequence length="127" mass="15010">MYNDDHYFKSYESDQSIDLEPKAPLLDNEATLDSTTDQAMEDNNVIEEEKWGLKITAKEEEEKAVFIEEDKVLFVPNIGESENYEEEEEEEEDRNLSIEELNNRLDEFITKMKEELRIEARQQLVTV</sequence>
<gene>
    <name evidence="3" type="ORF">Golob_007235</name>
</gene>
<proteinExistence type="predicted"/>
<evidence type="ECO:0000256" key="1">
    <source>
        <dbReference type="SAM" id="Coils"/>
    </source>
</evidence>
<feature type="region of interest" description="Disordered" evidence="2">
    <location>
        <begin position="1"/>
        <end position="39"/>
    </location>
</feature>
<keyword evidence="1" id="KW-0175">Coiled coil</keyword>
<dbReference type="PANTHER" id="PTHR34947">
    <property type="entry name" value="TRANSMEMBRANE PROTEIN"/>
    <property type="match status" value="1"/>
</dbReference>
<protein>
    <submittedName>
        <fullName evidence="3">Uncharacterized protein</fullName>
    </submittedName>
</protein>
<keyword evidence="4" id="KW-1185">Reference proteome</keyword>
<evidence type="ECO:0000313" key="4">
    <source>
        <dbReference type="Proteomes" id="UP000593572"/>
    </source>
</evidence>
<dbReference type="PANTHER" id="PTHR34947:SF2">
    <property type="entry name" value="TRANSMEMBRANE PROTEIN"/>
    <property type="match status" value="1"/>
</dbReference>
<dbReference type="AlphaFoldDB" id="A0A7J8MC03"/>
<accession>A0A7J8MC03</accession>
<organism evidence="3 4">
    <name type="scientific">Gossypium lobatum</name>
    <dbReference type="NCBI Taxonomy" id="34289"/>
    <lineage>
        <taxon>Eukaryota</taxon>
        <taxon>Viridiplantae</taxon>
        <taxon>Streptophyta</taxon>
        <taxon>Embryophyta</taxon>
        <taxon>Tracheophyta</taxon>
        <taxon>Spermatophyta</taxon>
        <taxon>Magnoliopsida</taxon>
        <taxon>eudicotyledons</taxon>
        <taxon>Gunneridae</taxon>
        <taxon>Pentapetalae</taxon>
        <taxon>rosids</taxon>
        <taxon>malvids</taxon>
        <taxon>Malvales</taxon>
        <taxon>Malvaceae</taxon>
        <taxon>Malvoideae</taxon>
        <taxon>Gossypium</taxon>
    </lineage>
</organism>
<dbReference type="EMBL" id="JABEZX010000008">
    <property type="protein sequence ID" value="MBA0562166.1"/>
    <property type="molecule type" value="Genomic_DNA"/>
</dbReference>
<evidence type="ECO:0000256" key="2">
    <source>
        <dbReference type="SAM" id="MobiDB-lite"/>
    </source>
</evidence>
<name>A0A7J8MC03_9ROSI</name>
<reference evidence="3 4" key="1">
    <citation type="journal article" date="2019" name="Genome Biol. Evol.">
        <title>Insights into the evolution of the New World diploid cottons (Gossypium, subgenus Houzingenia) based on genome sequencing.</title>
        <authorList>
            <person name="Grover C.E."/>
            <person name="Arick M.A. 2nd"/>
            <person name="Thrash A."/>
            <person name="Conover J.L."/>
            <person name="Sanders W.S."/>
            <person name="Peterson D.G."/>
            <person name="Frelichowski J.E."/>
            <person name="Scheffler J.A."/>
            <person name="Scheffler B.E."/>
            <person name="Wendel J.F."/>
        </authorList>
    </citation>
    <scope>NUCLEOTIDE SEQUENCE [LARGE SCALE GENOMIC DNA]</scope>
    <source>
        <strain evidence="3">157</strain>
        <tissue evidence="3">Leaf</tissue>
    </source>
</reference>
<feature type="compositionally biased region" description="Basic and acidic residues" evidence="2">
    <location>
        <begin position="1"/>
        <end position="12"/>
    </location>
</feature>
<feature type="coiled-coil region" evidence="1">
    <location>
        <begin position="81"/>
        <end position="118"/>
    </location>
</feature>
<evidence type="ECO:0000313" key="3">
    <source>
        <dbReference type="EMBL" id="MBA0562166.1"/>
    </source>
</evidence>
<dbReference type="Proteomes" id="UP000593572">
    <property type="component" value="Unassembled WGS sequence"/>
</dbReference>